<evidence type="ECO:0000313" key="2">
    <source>
        <dbReference type="Proteomes" id="UP000789702"/>
    </source>
</evidence>
<keyword evidence="2" id="KW-1185">Reference proteome</keyword>
<gene>
    <name evidence="1" type="ORF">DHETER_LOCUS2750</name>
</gene>
<sequence>MLYDSNKSFRDGIREFACKISDQTDENSWRYRFLQVQSKDATAC</sequence>
<organism evidence="1 2">
    <name type="scientific">Dentiscutata heterogama</name>
    <dbReference type="NCBI Taxonomy" id="1316150"/>
    <lineage>
        <taxon>Eukaryota</taxon>
        <taxon>Fungi</taxon>
        <taxon>Fungi incertae sedis</taxon>
        <taxon>Mucoromycota</taxon>
        <taxon>Glomeromycotina</taxon>
        <taxon>Glomeromycetes</taxon>
        <taxon>Diversisporales</taxon>
        <taxon>Gigasporaceae</taxon>
        <taxon>Dentiscutata</taxon>
    </lineage>
</organism>
<comment type="caution">
    <text evidence="1">The sequence shown here is derived from an EMBL/GenBank/DDBJ whole genome shotgun (WGS) entry which is preliminary data.</text>
</comment>
<dbReference type="EMBL" id="CAJVPU010002115">
    <property type="protein sequence ID" value="CAG8495323.1"/>
    <property type="molecule type" value="Genomic_DNA"/>
</dbReference>
<protein>
    <submittedName>
        <fullName evidence="1">11927_t:CDS:1</fullName>
    </submittedName>
</protein>
<dbReference type="Proteomes" id="UP000789702">
    <property type="component" value="Unassembled WGS sequence"/>
</dbReference>
<proteinExistence type="predicted"/>
<name>A0ACA9KVY2_9GLOM</name>
<reference evidence="1" key="1">
    <citation type="submission" date="2021-06" db="EMBL/GenBank/DDBJ databases">
        <authorList>
            <person name="Kallberg Y."/>
            <person name="Tangrot J."/>
            <person name="Rosling A."/>
        </authorList>
    </citation>
    <scope>NUCLEOTIDE SEQUENCE</scope>
    <source>
        <strain evidence="1">IL203A</strain>
    </source>
</reference>
<accession>A0ACA9KVY2</accession>
<evidence type="ECO:0000313" key="1">
    <source>
        <dbReference type="EMBL" id="CAG8495323.1"/>
    </source>
</evidence>